<comment type="subcellular location">
    <subcellularLocation>
        <location evidence="1">Membrane</location>
        <topology evidence="1">Multi-pass membrane protein</topology>
    </subcellularLocation>
</comment>
<feature type="region of interest" description="Disordered" evidence="3">
    <location>
        <begin position="1"/>
        <end position="32"/>
    </location>
</feature>
<sequence>MTSKQIAASRTAAEPVPRHSLDPETAGHHAHPATVGGFGCHLPGPVHQRCPGFVQERKAEADVRALQSLSTPSCRVLRDGAERVVPGRDIVLFESGERVPADLRLIERNGLQDDESMRTGESFAATEHTDPLPREVVEADKANVAFIGTFVGSGRGRGVAIATGPDRSLGRDYLACLRQRAGADAPERPGMAPLHRRGLNGVDHCRGGKGRPALVPAAVTSSGSDVEPH</sequence>
<dbReference type="GO" id="GO:1902600">
    <property type="term" value="P:proton transmembrane transport"/>
    <property type="evidence" value="ECO:0007669"/>
    <property type="project" value="TreeGrafter"/>
</dbReference>
<dbReference type="GO" id="GO:0036376">
    <property type="term" value="P:sodium ion export across plasma membrane"/>
    <property type="evidence" value="ECO:0007669"/>
    <property type="project" value="TreeGrafter"/>
</dbReference>
<name>A0A1G8XCF1_9MICO</name>
<feature type="domain" description="P-type ATPase A" evidence="4">
    <location>
        <begin position="69"/>
        <end position="171"/>
    </location>
</feature>
<dbReference type="EMBL" id="FNFU01000001">
    <property type="protein sequence ID" value="SDJ88349.1"/>
    <property type="molecule type" value="Genomic_DNA"/>
</dbReference>
<dbReference type="InterPro" id="IPR059000">
    <property type="entry name" value="ATPase_P-type_domA"/>
</dbReference>
<dbReference type="GO" id="GO:1990573">
    <property type="term" value="P:potassium ion import across plasma membrane"/>
    <property type="evidence" value="ECO:0007669"/>
    <property type="project" value="TreeGrafter"/>
</dbReference>
<dbReference type="PANTHER" id="PTHR43294:SF20">
    <property type="entry name" value="P-TYPE ATPASE"/>
    <property type="match status" value="1"/>
</dbReference>
<dbReference type="Gene3D" id="2.70.150.10">
    <property type="entry name" value="Calcium-transporting ATPase, cytoplasmic transduction domain A"/>
    <property type="match status" value="1"/>
</dbReference>
<dbReference type="Gene3D" id="1.20.1110.10">
    <property type="entry name" value="Calcium-transporting ATPase, transmembrane domain"/>
    <property type="match status" value="1"/>
</dbReference>
<evidence type="ECO:0000313" key="5">
    <source>
        <dbReference type="EMBL" id="SDJ88349.1"/>
    </source>
</evidence>
<dbReference type="AlphaFoldDB" id="A0A1G8XCF1"/>
<feature type="compositionally biased region" description="Polar residues" evidence="3">
    <location>
        <begin position="219"/>
        <end position="229"/>
    </location>
</feature>
<protein>
    <submittedName>
        <fullName evidence="5">ATPase, P-type (Transporting), HAD superfamily, subfamily IC</fullName>
    </submittedName>
</protein>
<dbReference type="Pfam" id="PF00122">
    <property type="entry name" value="E1-E2_ATPase"/>
    <property type="match status" value="1"/>
</dbReference>
<dbReference type="InterPro" id="IPR008250">
    <property type="entry name" value="ATPase_P-typ_transduc_dom_A_sf"/>
</dbReference>
<feature type="region of interest" description="Disordered" evidence="3">
    <location>
        <begin position="206"/>
        <end position="229"/>
    </location>
</feature>
<dbReference type="GO" id="GO:0005886">
    <property type="term" value="C:plasma membrane"/>
    <property type="evidence" value="ECO:0007669"/>
    <property type="project" value="TreeGrafter"/>
</dbReference>
<accession>A0A1G8XCF1</accession>
<organism evidence="5 6">
    <name type="scientific">Cryobacterium psychrotolerans</name>
    <dbReference type="NCBI Taxonomy" id="386301"/>
    <lineage>
        <taxon>Bacteria</taxon>
        <taxon>Bacillati</taxon>
        <taxon>Actinomycetota</taxon>
        <taxon>Actinomycetes</taxon>
        <taxon>Micrococcales</taxon>
        <taxon>Microbacteriaceae</taxon>
        <taxon>Cryobacterium</taxon>
    </lineage>
</organism>
<proteinExistence type="inferred from homology"/>
<reference evidence="5 6" key="1">
    <citation type="submission" date="2016-10" db="EMBL/GenBank/DDBJ databases">
        <authorList>
            <person name="de Groot N.N."/>
        </authorList>
    </citation>
    <scope>NUCLEOTIDE SEQUENCE [LARGE SCALE GENOMIC DNA]</scope>
    <source>
        <strain evidence="5 6">CGMCC 1.5382</strain>
    </source>
</reference>
<dbReference type="STRING" id="386301.SAMN05216282_101169"/>
<dbReference type="SUPFAM" id="SSF81653">
    <property type="entry name" value="Calcium ATPase, transduction domain A"/>
    <property type="match status" value="1"/>
</dbReference>
<dbReference type="Proteomes" id="UP000198701">
    <property type="component" value="Unassembled WGS sequence"/>
</dbReference>
<dbReference type="GO" id="GO:0030007">
    <property type="term" value="P:intracellular potassium ion homeostasis"/>
    <property type="evidence" value="ECO:0007669"/>
    <property type="project" value="TreeGrafter"/>
</dbReference>
<keyword evidence="6" id="KW-1185">Reference proteome</keyword>
<gene>
    <name evidence="5" type="ORF">SAMN05216282_101169</name>
</gene>
<dbReference type="GO" id="GO:0005391">
    <property type="term" value="F:P-type sodium:potassium-exchanging transporter activity"/>
    <property type="evidence" value="ECO:0007669"/>
    <property type="project" value="TreeGrafter"/>
</dbReference>
<dbReference type="PANTHER" id="PTHR43294">
    <property type="entry name" value="SODIUM/POTASSIUM-TRANSPORTING ATPASE SUBUNIT ALPHA"/>
    <property type="match status" value="1"/>
</dbReference>
<dbReference type="InterPro" id="IPR050510">
    <property type="entry name" value="Cation_transp_ATPase_P-type"/>
</dbReference>
<evidence type="ECO:0000259" key="4">
    <source>
        <dbReference type="Pfam" id="PF00122"/>
    </source>
</evidence>
<evidence type="ECO:0000256" key="2">
    <source>
        <dbReference type="ARBA" id="ARBA00005675"/>
    </source>
</evidence>
<evidence type="ECO:0000313" key="6">
    <source>
        <dbReference type="Proteomes" id="UP000198701"/>
    </source>
</evidence>
<evidence type="ECO:0000256" key="3">
    <source>
        <dbReference type="SAM" id="MobiDB-lite"/>
    </source>
</evidence>
<evidence type="ECO:0000256" key="1">
    <source>
        <dbReference type="ARBA" id="ARBA00004141"/>
    </source>
</evidence>
<comment type="similarity">
    <text evidence="2">Belongs to the cation transport ATPase (P-type) (TC 3.A.3) family. Type IIA subfamily.</text>
</comment>
<feature type="compositionally biased region" description="Basic and acidic residues" evidence="3">
    <location>
        <begin position="16"/>
        <end position="27"/>
    </location>
</feature>
<dbReference type="GO" id="GO:0006883">
    <property type="term" value="P:intracellular sodium ion homeostasis"/>
    <property type="evidence" value="ECO:0007669"/>
    <property type="project" value="TreeGrafter"/>
</dbReference>